<reference evidence="2" key="1">
    <citation type="submission" date="2021-12" db="EMBL/GenBank/DDBJ databases">
        <authorList>
            <person name="Martin H S."/>
        </authorList>
    </citation>
    <scope>NUCLEOTIDE SEQUENCE</scope>
</reference>
<evidence type="ECO:0000256" key="1">
    <source>
        <dbReference type="SAM" id="MobiDB-lite"/>
    </source>
</evidence>
<protein>
    <submittedName>
        <fullName evidence="2">Uncharacterized protein</fullName>
    </submittedName>
</protein>
<organism evidence="2 3">
    <name type="scientific">Brenthis ino</name>
    <name type="common">lesser marbled fritillary</name>
    <dbReference type="NCBI Taxonomy" id="405034"/>
    <lineage>
        <taxon>Eukaryota</taxon>
        <taxon>Metazoa</taxon>
        <taxon>Ecdysozoa</taxon>
        <taxon>Arthropoda</taxon>
        <taxon>Hexapoda</taxon>
        <taxon>Insecta</taxon>
        <taxon>Pterygota</taxon>
        <taxon>Neoptera</taxon>
        <taxon>Endopterygota</taxon>
        <taxon>Lepidoptera</taxon>
        <taxon>Glossata</taxon>
        <taxon>Ditrysia</taxon>
        <taxon>Papilionoidea</taxon>
        <taxon>Nymphalidae</taxon>
        <taxon>Heliconiinae</taxon>
        <taxon>Argynnini</taxon>
        <taxon>Brenthis</taxon>
    </lineage>
</organism>
<dbReference type="EMBL" id="OV170231">
    <property type="protein sequence ID" value="CAH0716402.1"/>
    <property type="molecule type" value="Genomic_DNA"/>
</dbReference>
<dbReference type="AlphaFoldDB" id="A0A8J9UMN2"/>
<accession>A0A8J9UMN2</accession>
<sequence>MEPKGPTSTTGAVGQLRGCGGLAAVAATNLSEGTVADGCRLTESTRAQSASPGPARRVHSTRVQLTVSKENGGRAPLASQRDAPLLTNNNAN</sequence>
<evidence type="ECO:0000313" key="3">
    <source>
        <dbReference type="Proteomes" id="UP000838878"/>
    </source>
</evidence>
<proteinExistence type="predicted"/>
<evidence type="ECO:0000313" key="2">
    <source>
        <dbReference type="EMBL" id="CAH0716402.1"/>
    </source>
</evidence>
<keyword evidence="3" id="KW-1185">Reference proteome</keyword>
<feature type="region of interest" description="Disordered" evidence="1">
    <location>
        <begin position="45"/>
        <end position="92"/>
    </location>
</feature>
<dbReference type="Proteomes" id="UP000838878">
    <property type="component" value="Chromosome 11"/>
</dbReference>
<name>A0A8J9UMN2_9NEOP</name>
<gene>
    <name evidence="2" type="ORF">BINO364_LOCUS3178</name>
</gene>
<feature type="non-terminal residue" evidence="2">
    <location>
        <position position="92"/>
    </location>
</feature>